<dbReference type="Pfam" id="PF01051">
    <property type="entry name" value="Rep3_N"/>
    <property type="match status" value="1"/>
</dbReference>
<evidence type="ECO:0000256" key="2">
    <source>
        <dbReference type="SAM" id="Coils"/>
    </source>
</evidence>
<sequence>MGLGAGHSSAYIVGGSMGVRNRKIENQLLVPVAVASVAPSNPATTASIAELGSDAVEVLTEEDEAALLERLSSIDMARLYLSNESEGKRNYQQSLDLFREGVPVTQVKEELLLKKVSQRVRFINPLKLLQSKLHNALIFVARPTMSTQQVFSVSLDYLSWLVDHNVNDYAYLKASLSEMQQALMQIPDGNRWFSTQMIQDVLIEGTTLHYKIPAFLCRLYAAPDRYHHVSMRMNARFKSKYTLNLYELLRENLWRGETGYMTLDEFRERMGVGPEEYTEFKRLSMRVIQPALVELESLGDIFASVRYGREKRFVTSLNFVIVQNPNSKLLSESAYLDPGRYKELREEFGLNQKQIKEIAEAFPIERIEAISDVLLYRYVLNRQKNPVKNWFSLFRSALRDEEDRYLLTNSEKAELSLFREKRQQAALLEDNQRRERELERRRTAARKHQSNRMDEYWAQLPESSRQELWDGFLSSPEGKHFRQARKLSPGSRPDVTHPLARASFADYLNRLEVI</sequence>
<dbReference type="eggNOG" id="COG5527">
    <property type="taxonomic scope" value="Bacteria"/>
</dbReference>
<dbReference type="EMBL" id="JFHE01000031">
    <property type="protein sequence ID" value="KDR29363.1"/>
    <property type="molecule type" value="Genomic_DNA"/>
</dbReference>
<dbReference type="GO" id="GO:0003887">
    <property type="term" value="F:DNA-directed DNA polymerase activity"/>
    <property type="evidence" value="ECO:0007669"/>
    <property type="project" value="InterPro"/>
</dbReference>
<proteinExistence type="inferred from homology"/>
<dbReference type="GO" id="GO:0006270">
    <property type="term" value="P:DNA replication initiation"/>
    <property type="evidence" value="ECO:0007669"/>
    <property type="project" value="InterPro"/>
</dbReference>
<feature type="domain" description="Initiator Rep protein WH1" evidence="3">
    <location>
        <begin position="126"/>
        <end position="249"/>
    </location>
</feature>
<dbReference type="InterPro" id="IPR036388">
    <property type="entry name" value="WH-like_DNA-bd_sf"/>
</dbReference>
<organism evidence="4 5">
    <name type="scientific">Caballeronia grimmiae</name>
    <dbReference type="NCBI Taxonomy" id="1071679"/>
    <lineage>
        <taxon>Bacteria</taxon>
        <taxon>Pseudomonadati</taxon>
        <taxon>Pseudomonadota</taxon>
        <taxon>Betaproteobacteria</taxon>
        <taxon>Burkholderiales</taxon>
        <taxon>Burkholderiaceae</taxon>
        <taxon>Caballeronia</taxon>
    </lineage>
</organism>
<reference evidence="4 5" key="1">
    <citation type="submission" date="2014-03" db="EMBL/GenBank/DDBJ databases">
        <title>Draft Genome Sequences of Four Burkholderia Strains.</title>
        <authorList>
            <person name="Liu X.Y."/>
            <person name="Li C.X."/>
            <person name="Xu J.H."/>
        </authorList>
    </citation>
    <scope>NUCLEOTIDE SEQUENCE [LARGE SCALE GENOMIC DNA]</scope>
    <source>
        <strain evidence="4 5">R27</strain>
    </source>
</reference>
<evidence type="ECO:0000256" key="1">
    <source>
        <dbReference type="ARBA" id="ARBA00038283"/>
    </source>
</evidence>
<evidence type="ECO:0000313" key="5">
    <source>
        <dbReference type="Proteomes" id="UP000027439"/>
    </source>
</evidence>
<protein>
    <recommendedName>
        <fullName evidence="3">Initiator Rep protein WH1 domain-containing protein</fullName>
    </recommendedName>
</protein>
<dbReference type="Gene3D" id="1.10.10.10">
    <property type="entry name" value="Winged helix-like DNA-binding domain superfamily/Winged helix DNA-binding domain"/>
    <property type="match status" value="1"/>
</dbReference>
<accession>A0A069NLK2</accession>
<dbReference type="InterPro" id="IPR036390">
    <property type="entry name" value="WH_DNA-bd_sf"/>
</dbReference>
<dbReference type="AlphaFoldDB" id="A0A069NLK2"/>
<evidence type="ECO:0000313" key="4">
    <source>
        <dbReference type="EMBL" id="KDR29363.1"/>
    </source>
</evidence>
<dbReference type="Proteomes" id="UP000027439">
    <property type="component" value="Unassembled WGS sequence"/>
</dbReference>
<comment type="caution">
    <text evidence="4">The sequence shown here is derived from an EMBL/GenBank/DDBJ whole genome shotgun (WGS) entry which is preliminary data.</text>
</comment>
<name>A0A069NLK2_9BURK</name>
<dbReference type="SUPFAM" id="SSF46785">
    <property type="entry name" value="Winged helix' DNA-binding domain"/>
    <property type="match status" value="1"/>
</dbReference>
<feature type="coiled-coil region" evidence="2">
    <location>
        <begin position="421"/>
        <end position="448"/>
    </location>
</feature>
<evidence type="ECO:0000259" key="3">
    <source>
        <dbReference type="Pfam" id="PF01051"/>
    </source>
</evidence>
<gene>
    <name evidence="4" type="ORF">BG57_18265</name>
</gene>
<keyword evidence="2" id="KW-0175">Coiled coil</keyword>
<dbReference type="InterPro" id="IPR000525">
    <property type="entry name" value="Initiator_Rep_WH1"/>
</dbReference>
<comment type="similarity">
    <text evidence="1">Belongs to the initiator RepB protein family.</text>
</comment>
<dbReference type="Pfam" id="PF21205">
    <property type="entry name" value="Rep3_C"/>
    <property type="match status" value="1"/>
</dbReference>